<dbReference type="EMBL" id="UINC01198788">
    <property type="protein sequence ID" value="SVE16904.1"/>
    <property type="molecule type" value="Genomic_DNA"/>
</dbReference>
<name>A0A383BAJ2_9ZZZZ</name>
<protein>
    <recommendedName>
        <fullName evidence="2">Glycosyltransferase subfamily 4-like N-terminal domain-containing protein</fullName>
    </recommendedName>
</protein>
<keyword evidence="1" id="KW-0812">Transmembrane</keyword>
<evidence type="ECO:0000259" key="2">
    <source>
        <dbReference type="Pfam" id="PF13439"/>
    </source>
</evidence>
<feature type="non-terminal residue" evidence="3">
    <location>
        <position position="1"/>
    </location>
</feature>
<dbReference type="Gene3D" id="3.40.50.2000">
    <property type="entry name" value="Glycogen Phosphorylase B"/>
    <property type="match status" value="1"/>
</dbReference>
<evidence type="ECO:0000313" key="3">
    <source>
        <dbReference type="EMBL" id="SVE16904.1"/>
    </source>
</evidence>
<feature type="domain" description="Glycosyltransferase subfamily 4-like N-terminal" evidence="2">
    <location>
        <begin position="32"/>
        <end position="166"/>
    </location>
</feature>
<dbReference type="InterPro" id="IPR028098">
    <property type="entry name" value="Glyco_trans_4-like_N"/>
</dbReference>
<accession>A0A383BAJ2</accession>
<organism evidence="3">
    <name type="scientific">marine metagenome</name>
    <dbReference type="NCBI Taxonomy" id="408172"/>
    <lineage>
        <taxon>unclassified sequences</taxon>
        <taxon>metagenomes</taxon>
        <taxon>ecological metagenomes</taxon>
    </lineage>
</organism>
<dbReference type="SUPFAM" id="SSF53756">
    <property type="entry name" value="UDP-Glycosyltransferase/glycogen phosphorylase"/>
    <property type="match status" value="1"/>
</dbReference>
<gene>
    <name evidence="3" type="ORF">METZ01_LOCUS469758</name>
</gene>
<sequence length="176" mass="20454">MKKLLFIVNTYKPGAIPNILNMIIPRLKNFSIYILTLEDSREELLKYAEPINYNIETINTSRFNLLKTLLLLKKKITEIDPDIIHSHMGRADIFSALSKTNHTVLITTMHTMKRISLSNGLFNLTLLAYYFIDYKVSMRVSISNIVKNSWYDNYLSSPNTVIYNPVLIKPAYDKEF</sequence>
<dbReference type="Pfam" id="PF13439">
    <property type="entry name" value="Glyco_transf_4"/>
    <property type="match status" value="1"/>
</dbReference>
<feature type="non-terminal residue" evidence="3">
    <location>
        <position position="176"/>
    </location>
</feature>
<evidence type="ECO:0000256" key="1">
    <source>
        <dbReference type="SAM" id="Phobius"/>
    </source>
</evidence>
<proteinExistence type="predicted"/>
<reference evidence="3" key="1">
    <citation type="submission" date="2018-05" db="EMBL/GenBank/DDBJ databases">
        <authorList>
            <person name="Lanie J.A."/>
            <person name="Ng W.-L."/>
            <person name="Kazmierczak K.M."/>
            <person name="Andrzejewski T.M."/>
            <person name="Davidsen T.M."/>
            <person name="Wayne K.J."/>
            <person name="Tettelin H."/>
            <person name="Glass J.I."/>
            <person name="Rusch D."/>
            <person name="Podicherti R."/>
            <person name="Tsui H.-C.T."/>
            <person name="Winkler M.E."/>
        </authorList>
    </citation>
    <scope>NUCLEOTIDE SEQUENCE</scope>
</reference>
<keyword evidence="1" id="KW-1133">Transmembrane helix</keyword>
<dbReference type="AlphaFoldDB" id="A0A383BAJ2"/>
<keyword evidence="1" id="KW-0472">Membrane</keyword>
<feature type="transmembrane region" description="Helical" evidence="1">
    <location>
        <begin position="115"/>
        <end position="132"/>
    </location>
</feature>